<proteinExistence type="predicted"/>
<evidence type="ECO:0000313" key="2">
    <source>
        <dbReference type="Proteomes" id="UP001152562"/>
    </source>
</evidence>
<dbReference type="EMBL" id="CALOZG010000002">
    <property type="protein sequence ID" value="CAH3987802.1"/>
    <property type="molecule type" value="Genomic_DNA"/>
</dbReference>
<dbReference type="AlphaFoldDB" id="A0A9P0T0B1"/>
<comment type="caution">
    <text evidence="1">The sequence shown here is derived from an EMBL/GenBank/DDBJ whole genome shotgun (WGS) entry which is preliminary data.</text>
</comment>
<name>A0A9P0T0B1_PIEBR</name>
<dbReference type="Proteomes" id="UP001152562">
    <property type="component" value="Unassembled WGS sequence"/>
</dbReference>
<organism evidence="1 2">
    <name type="scientific">Pieris brassicae</name>
    <name type="common">White butterfly</name>
    <name type="synonym">Large white butterfly</name>
    <dbReference type="NCBI Taxonomy" id="7116"/>
    <lineage>
        <taxon>Eukaryota</taxon>
        <taxon>Metazoa</taxon>
        <taxon>Ecdysozoa</taxon>
        <taxon>Arthropoda</taxon>
        <taxon>Hexapoda</taxon>
        <taxon>Insecta</taxon>
        <taxon>Pterygota</taxon>
        <taxon>Neoptera</taxon>
        <taxon>Endopterygota</taxon>
        <taxon>Lepidoptera</taxon>
        <taxon>Glossata</taxon>
        <taxon>Ditrysia</taxon>
        <taxon>Papilionoidea</taxon>
        <taxon>Pieridae</taxon>
        <taxon>Pierinae</taxon>
        <taxon>Pieris</taxon>
    </lineage>
</organism>
<sequence>MEVSPSIVHNNFVRKRKRAPEKWKQNVAKRLRYSPKSLPQRVCSHNSHALKCATLSMENLMKLHGKFYAHQNKKDQDGMIFFYCTS</sequence>
<keyword evidence="2" id="KW-1185">Reference proteome</keyword>
<accession>A0A9P0T0B1</accession>
<reference evidence="1" key="1">
    <citation type="submission" date="2022-05" db="EMBL/GenBank/DDBJ databases">
        <authorList>
            <person name="Okamura Y."/>
        </authorList>
    </citation>
    <scope>NUCLEOTIDE SEQUENCE</scope>
</reference>
<protein>
    <submittedName>
        <fullName evidence="1">Uncharacterized protein</fullName>
    </submittedName>
</protein>
<evidence type="ECO:0000313" key="1">
    <source>
        <dbReference type="EMBL" id="CAH3987802.1"/>
    </source>
</evidence>
<gene>
    <name evidence="1" type="ORF">PIBRA_LOCUS2131</name>
</gene>